<keyword evidence="10" id="KW-1185">Reference proteome</keyword>
<dbReference type="RefSeq" id="WP_199869330.1">
    <property type="nucleotide sequence ID" value="NZ_JAAGPU010000005.1"/>
</dbReference>
<feature type="domain" description="ABC3 transporter permease C-terminal" evidence="8">
    <location>
        <begin position="716"/>
        <end position="833"/>
    </location>
</feature>
<dbReference type="InterPro" id="IPR050250">
    <property type="entry name" value="Macrolide_Exporter_MacB"/>
</dbReference>
<comment type="similarity">
    <text evidence="6">Belongs to the ABC-4 integral membrane protein family.</text>
</comment>
<proteinExistence type="inferred from homology"/>
<comment type="subcellular location">
    <subcellularLocation>
        <location evidence="1">Cell membrane</location>
        <topology evidence="1">Multi-pass membrane protein</topology>
    </subcellularLocation>
</comment>
<keyword evidence="3 7" id="KW-0812">Transmembrane</keyword>
<feature type="transmembrane region" description="Helical" evidence="7">
    <location>
        <begin position="352"/>
        <end position="372"/>
    </location>
</feature>
<organism evidence="9 10">
    <name type="scientific">Clostridium senegalense</name>
    <dbReference type="NCBI Taxonomy" id="1465809"/>
    <lineage>
        <taxon>Bacteria</taxon>
        <taxon>Bacillati</taxon>
        <taxon>Bacillota</taxon>
        <taxon>Clostridia</taxon>
        <taxon>Eubacteriales</taxon>
        <taxon>Clostridiaceae</taxon>
        <taxon>Clostridium</taxon>
    </lineage>
</organism>
<evidence type="ECO:0000259" key="8">
    <source>
        <dbReference type="Pfam" id="PF02687"/>
    </source>
</evidence>
<evidence type="ECO:0000256" key="7">
    <source>
        <dbReference type="SAM" id="Phobius"/>
    </source>
</evidence>
<evidence type="ECO:0000256" key="5">
    <source>
        <dbReference type="ARBA" id="ARBA00023136"/>
    </source>
</evidence>
<feature type="transmembrane region" description="Helical" evidence="7">
    <location>
        <begin position="802"/>
        <end position="824"/>
    </location>
</feature>
<dbReference type="InterPro" id="IPR003838">
    <property type="entry name" value="ABC3_permease_C"/>
</dbReference>
<evidence type="ECO:0000256" key="3">
    <source>
        <dbReference type="ARBA" id="ARBA00022692"/>
    </source>
</evidence>
<dbReference type="GO" id="GO:0005886">
    <property type="term" value="C:plasma membrane"/>
    <property type="evidence" value="ECO:0007669"/>
    <property type="project" value="UniProtKB-SubCell"/>
</dbReference>
<feature type="transmembrane region" description="Helical" evidence="7">
    <location>
        <begin position="308"/>
        <end position="332"/>
    </location>
</feature>
<keyword evidence="2" id="KW-1003">Cell membrane</keyword>
<protein>
    <submittedName>
        <fullName evidence="9">FtsX-like permease family protein</fullName>
    </submittedName>
</protein>
<evidence type="ECO:0000256" key="1">
    <source>
        <dbReference type="ARBA" id="ARBA00004651"/>
    </source>
</evidence>
<name>A0A6M0H2I7_9CLOT</name>
<feature type="transmembrane region" description="Helical" evidence="7">
    <location>
        <begin position="261"/>
        <end position="281"/>
    </location>
</feature>
<comment type="caution">
    <text evidence="9">The sequence shown here is derived from an EMBL/GenBank/DDBJ whole genome shotgun (WGS) entry which is preliminary data.</text>
</comment>
<dbReference type="PANTHER" id="PTHR30572:SF4">
    <property type="entry name" value="ABC TRANSPORTER PERMEASE YTRF"/>
    <property type="match status" value="1"/>
</dbReference>
<dbReference type="GO" id="GO:0022857">
    <property type="term" value="F:transmembrane transporter activity"/>
    <property type="evidence" value="ECO:0007669"/>
    <property type="project" value="TreeGrafter"/>
</dbReference>
<evidence type="ECO:0000313" key="10">
    <source>
        <dbReference type="Proteomes" id="UP000481872"/>
    </source>
</evidence>
<dbReference type="PANTHER" id="PTHR30572">
    <property type="entry name" value="MEMBRANE COMPONENT OF TRANSPORTER-RELATED"/>
    <property type="match status" value="1"/>
</dbReference>
<accession>A0A6M0H2I7</accession>
<reference evidence="9 10" key="1">
    <citation type="submission" date="2020-02" db="EMBL/GenBank/DDBJ databases">
        <title>Genome assembly of a novel Clostridium senegalense strain.</title>
        <authorList>
            <person name="Gupta T.B."/>
            <person name="Jauregui R."/>
            <person name="Maclean P."/>
            <person name="Nawarathana A."/>
            <person name="Brightwell G."/>
        </authorList>
    </citation>
    <scope>NUCLEOTIDE SEQUENCE [LARGE SCALE GENOMIC DNA]</scope>
    <source>
        <strain evidence="9 10">AGRFS4</strain>
    </source>
</reference>
<feature type="transmembrane region" description="Helical" evidence="7">
    <location>
        <begin position="431"/>
        <end position="452"/>
    </location>
</feature>
<evidence type="ECO:0000313" key="9">
    <source>
        <dbReference type="EMBL" id="NEU04111.1"/>
    </source>
</evidence>
<keyword evidence="4 7" id="KW-1133">Transmembrane helix</keyword>
<feature type="domain" description="ABC3 transporter permease C-terminal" evidence="8">
    <location>
        <begin position="264"/>
        <end position="380"/>
    </location>
</feature>
<evidence type="ECO:0000256" key="2">
    <source>
        <dbReference type="ARBA" id="ARBA00022475"/>
    </source>
</evidence>
<feature type="transmembrane region" description="Helical" evidence="7">
    <location>
        <begin position="20"/>
        <end position="39"/>
    </location>
</feature>
<evidence type="ECO:0000256" key="4">
    <source>
        <dbReference type="ARBA" id="ARBA00022989"/>
    </source>
</evidence>
<feature type="transmembrane region" description="Helical" evidence="7">
    <location>
        <begin position="764"/>
        <end position="790"/>
    </location>
</feature>
<dbReference type="EMBL" id="JAAGPU010000005">
    <property type="protein sequence ID" value="NEU04111.1"/>
    <property type="molecule type" value="Genomic_DNA"/>
</dbReference>
<sequence length="842" mass="95978">MKSFWGLIPRNILKYKKRTVLMGVSIVLAIALITSLSLVSDGMIKNNFKNAIKDGGGNYDIRLYSNDYSNIKQTRSDDLFNKVTIVSDVGMYNIPNSKYKIDIKAYDDNSKDILNFNLIKGEYPKNENEVALEDWILEKLPKKYNVGDKIKFEYEVNYVNGRTLKSEKIEKEFILSGIFSFDILGKDTSKIGKAYVNEEYFLKNLKRYDLQKISYVSLKDEYTIDDALIILGLTTSYKDIMYEPNYSKVDMIKTISLLNKIFNILFIFIAIVAGIVIYNIFNIMVTERTKEFGIFRALGSSPQQIKSLVILESIFIGIIFIPIGMIIGSTFSKIFINEIYSIKNILYIPLKGIKVDLIIGFLTIILGAYFPARKAAKISPMEAISSNNNLSLKGHKLKASLQSEKDKSIRKNFSFEMNMAYLNIIRNKKRFITTVISLNIIIIMLFSANFLIDTMNPITLFKRNFKYDFVLSSFEIEKPTNGIDEHIINSLSEIEGIKEINKSKDISSHLKVSKDAVTTKGFKYLKSQCNNNELELKKLEEGNYSFPTYPISYDDKELENFTSIIESKKIDIKDMKENPSIVIAQNVNGNKYTIIEEGDLVDLNIAKYNNNGELIGEDSKTFEVAATVKGKFLSNKEGNKDIVPIMSNKCFEKFLNIPNYSKVCIKIDNKADYEKIKNDIKLVIKDYKDIVLKDYKSELELNKKISKNLIITLYGFIGIISLVSIINLINVMNMSILLRKKDISMLRAIGFSNKQVRNMILSEGFFYGIFSGGLGCALGTIISFFIYLLTKSNIGYQIYWKFPLINILIVLVSTIIICITASLIPARNLFKESIVDSIKSIE</sequence>
<dbReference type="Pfam" id="PF02687">
    <property type="entry name" value="FtsX"/>
    <property type="match status" value="2"/>
</dbReference>
<gene>
    <name evidence="9" type="ORF">G3M99_04415</name>
</gene>
<dbReference type="Proteomes" id="UP000481872">
    <property type="component" value="Unassembled WGS sequence"/>
</dbReference>
<keyword evidence="5 7" id="KW-0472">Membrane</keyword>
<feature type="transmembrane region" description="Helical" evidence="7">
    <location>
        <begin position="713"/>
        <end position="738"/>
    </location>
</feature>
<dbReference type="AlphaFoldDB" id="A0A6M0H2I7"/>
<evidence type="ECO:0000256" key="6">
    <source>
        <dbReference type="ARBA" id="ARBA00038076"/>
    </source>
</evidence>